<evidence type="ECO:0008006" key="3">
    <source>
        <dbReference type="Google" id="ProtNLM"/>
    </source>
</evidence>
<sequence length="63" mass="6981">MAAKPVASRHPMASVVRDQVLRPEFQQAMKSANPIPAAKNVPKRFLDLLDRLDAAEARKKKGD</sequence>
<organism evidence="1 2">
    <name type="scientific">Phyllobacterium sophorae</name>
    <dbReference type="NCBI Taxonomy" id="1520277"/>
    <lineage>
        <taxon>Bacteria</taxon>
        <taxon>Pseudomonadati</taxon>
        <taxon>Pseudomonadota</taxon>
        <taxon>Alphaproteobacteria</taxon>
        <taxon>Hyphomicrobiales</taxon>
        <taxon>Phyllobacteriaceae</taxon>
        <taxon>Phyllobacterium</taxon>
    </lineage>
</organism>
<gene>
    <name evidence="1" type="ORF">CU103_14020</name>
</gene>
<protein>
    <recommendedName>
        <fullName evidence="3">Anti-sigma factor NepR domain-containing protein</fullName>
    </recommendedName>
</protein>
<dbReference type="OrthoDB" id="8098780at2"/>
<keyword evidence="2" id="KW-1185">Reference proteome</keyword>
<dbReference type="Proteomes" id="UP000241764">
    <property type="component" value="Unassembled WGS sequence"/>
</dbReference>
<comment type="caution">
    <text evidence="1">The sequence shown here is derived from an EMBL/GenBank/DDBJ whole genome shotgun (WGS) entry which is preliminary data.</text>
</comment>
<dbReference type="RefSeq" id="WP_106664536.1">
    <property type="nucleotide sequence ID" value="NZ_PGGM01000005.1"/>
</dbReference>
<reference evidence="2" key="1">
    <citation type="submission" date="2017-11" db="EMBL/GenBank/DDBJ databases">
        <authorList>
            <person name="Kuznetsova I."/>
            <person name="Sazanova A."/>
            <person name="Chirak E."/>
            <person name="Safronova V."/>
            <person name="Willems A."/>
        </authorList>
    </citation>
    <scope>NUCLEOTIDE SEQUENCE [LARGE SCALE GENOMIC DNA]</scope>
    <source>
        <strain evidence="2">CCBAU 03422</strain>
    </source>
</reference>
<evidence type="ECO:0000313" key="1">
    <source>
        <dbReference type="EMBL" id="PSH64148.1"/>
    </source>
</evidence>
<dbReference type="AlphaFoldDB" id="A0A2P7BCE5"/>
<accession>A0A2P7BCE5</accession>
<name>A0A2P7BCE5_9HYPH</name>
<proteinExistence type="predicted"/>
<dbReference type="EMBL" id="PGGM01000005">
    <property type="protein sequence ID" value="PSH64148.1"/>
    <property type="molecule type" value="Genomic_DNA"/>
</dbReference>
<evidence type="ECO:0000313" key="2">
    <source>
        <dbReference type="Proteomes" id="UP000241764"/>
    </source>
</evidence>